<dbReference type="PANTHER" id="PTHR23026:SF90">
    <property type="entry name" value="IODOTYROSINE DEIODINASE 1"/>
    <property type="match status" value="1"/>
</dbReference>
<keyword evidence="15" id="KW-1185">Reference proteome</keyword>
<organism evidence="14 15">
    <name type="scientific">Methylocystis echinoides</name>
    <dbReference type="NCBI Taxonomy" id="29468"/>
    <lineage>
        <taxon>Bacteria</taxon>
        <taxon>Pseudomonadati</taxon>
        <taxon>Pseudomonadota</taxon>
        <taxon>Alphaproteobacteria</taxon>
        <taxon>Hyphomicrobiales</taxon>
        <taxon>Methylocystaceae</taxon>
        <taxon>Methylocystis</taxon>
    </lineage>
</organism>
<dbReference type="GO" id="GO:0102919">
    <property type="term" value="F:5,6-dimethylbenzimidazole synthase activity"/>
    <property type="evidence" value="ECO:0007669"/>
    <property type="project" value="UniProtKB-EC"/>
</dbReference>
<protein>
    <recommendedName>
        <fullName evidence="12">5,6-dimethylbenzimidazole synthase</fullName>
        <ecNumber evidence="11">1.13.11.79</ecNumber>
    </recommendedName>
</protein>
<keyword evidence="2" id="KW-0169">Cobalamin biosynthesis</keyword>
<comment type="catalytic activity">
    <reaction evidence="9">
        <text>FMNH2 + O2 = dialurate + 5,6-dimethylbenzimidazole + D-erythrose 4-phosphate + H(+)</text>
        <dbReference type="Rhea" id="RHEA:27345"/>
        <dbReference type="ChEBI" id="CHEBI:15378"/>
        <dbReference type="ChEBI" id="CHEBI:15379"/>
        <dbReference type="ChEBI" id="CHEBI:15890"/>
        <dbReference type="ChEBI" id="CHEBI:16897"/>
        <dbReference type="ChEBI" id="CHEBI:57618"/>
        <dbReference type="ChEBI" id="CHEBI:140629"/>
        <dbReference type="EC" id="1.13.11.79"/>
    </reaction>
</comment>
<evidence type="ECO:0000256" key="5">
    <source>
        <dbReference type="ARBA" id="ARBA00022741"/>
    </source>
</evidence>
<dbReference type="NCBIfam" id="TIGR02476">
    <property type="entry name" value="BluB"/>
    <property type="match status" value="1"/>
</dbReference>
<accession>A0A9W6GRF8</accession>
<reference evidence="14" key="1">
    <citation type="journal article" date="2023" name="Int. J. Syst. Evol. Microbiol.">
        <title>Methylocystis iwaonis sp. nov., a type II methane-oxidizing bacterium from surface soil of a rice paddy field in Japan, and emended description of the genus Methylocystis (ex Whittenbury et al. 1970) Bowman et al. 1993.</title>
        <authorList>
            <person name="Kaise H."/>
            <person name="Sawadogo J.B."/>
            <person name="Alam M.S."/>
            <person name="Ueno C."/>
            <person name="Dianou D."/>
            <person name="Shinjo R."/>
            <person name="Asakawa S."/>
        </authorList>
    </citation>
    <scope>NUCLEOTIDE SEQUENCE</scope>
    <source>
        <strain evidence="14">LMG27198</strain>
    </source>
</reference>
<dbReference type="GO" id="GO:0009236">
    <property type="term" value="P:cobalamin biosynthetic process"/>
    <property type="evidence" value="ECO:0007669"/>
    <property type="project" value="UniProtKB-KW"/>
</dbReference>
<evidence type="ECO:0000256" key="10">
    <source>
        <dbReference type="ARBA" id="ARBA00061097"/>
    </source>
</evidence>
<dbReference type="EC" id="1.13.11.79" evidence="11"/>
<dbReference type="GO" id="GO:0016705">
    <property type="term" value="F:oxidoreductase activity, acting on paired donors, with incorporation or reduction of molecular oxygen"/>
    <property type="evidence" value="ECO:0007669"/>
    <property type="project" value="UniProtKB-ARBA"/>
</dbReference>
<dbReference type="PANTHER" id="PTHR23026">
    <property type="entry name" value="NADPH NITROREDUCTASE"/>
    <property type="match status" value="1"/>
</dbReference>
<dbReference type="InterPro" id="IPR012825">
    <property type="entry name" value="BluB"/>
</dbReference>
<feature type="domain" description="Nitroreductase" evidence="13">
    <location>
        <begin position="39"/>
        <end position="205"/>
    </location>
</feature>
<evidence type="ECO:0000256" key="7">
    <source>
        <dbReference type="ARBA" id="ARBA00023002"/>
    </source>
</evidence>
<evidence type="ECO:0000256" key="9">
    <source>
        <dbReference type="ARBA" id="ARBA00051314"/>
    </source>
</evidence>
<dbReference type="Pfam" id="PF00881">
    <property type="entry name" value="Nitroreductase"/>
    <property type="match status" value="1"/>
</dbReference>
<keyword evidence="6" id="KW-0521">NADP</keyword>
<dbReference type="InterPro" id="IPR050627">
    <property type="entry name" value="Nitroreductase/BluB"/>
</dbReference>
<keyword evidence="5" id="KW-0547">Nucleotide-binding</keyword>
<comment type="subunit">
    <text evidence="1">Homooctamer.</text>
</comment>
<evidence type="ECO:0000256" key="11">
    <source>
        <dbReference type="ARBA" id="ARBA00066311"/>
    </source>
</evidence>
<evidence type="ECO:0000313" key="14">
    <source>
        <dbReference type="EMBL" id="GLI91646.1"/>
    </source>
</evidence>
<evidence type="ECO:0000256" key="3">
    <source>
        <dbReference type="ARBA" id="ARBA00022630"/>
    </source>
</evidence>
<keyword evidence="3" id="KW-0285">Flavoprotein</keyword>
<comment type="caution">
    <text evidence="14">The sequence shown here is derived from an EMBL/GenBank/DDBJ whole genome shotgun (WGS) entry which is preliminary data.</text>
</comment>
<dbReference type="InterPro" id="IPR029479">
    <property type="entry name" value="Nitroreductase"/>
</dbReference>
<dbReference type="CDD" id="cd02145">
    <property type="entry name" value="BluB"/>
    <property type="match status" value="1"/>
</dbReference>
<evidence type="ECO:0000256" key="1">
    <source>
        <dbReference type="ARBA" id="ARBA00011823"/>
    </source>
</evidence>
<gene>
    <name evidence="14" type="primary">bluB</name>
    <name evidence="14" type="ORF">LMG27198_06380</name>
</gene>
<proteinExistence type="inferred from homology"/>
<evidence type="ECO:0000256" key="12">
    <source>
        <dbReference type="ARBA" id="ARBA00068702"/>
    </source>
</evidence>
<evidence type="ECO:0000256" key="2">
    <source>
        <dbReference type="ARBA" id="ARBA00022573"/>
    </source>
</evidence>
<sequence>MSDETTFIPRPYAAAEIEAEMGPAAPFDAAERAAVYRAIYTRRDVRNEFLPDDVPQELLMRILDAAHHAPSVGFMQPWNFVVIRDAAVRGAVHEAFLRGMSTEEQMLAPERRGHYRNLKLEGILKAPVNICVTCDRRRHGETGLGRTQQPNTDLLSTACAVQNLWLAARVEGVGVGWVSILQESDLRSILGIPEEIAVVAYLCVGFVERAYRKPELEVKRWASRLPLETLVFADQWGRACTFTKPP</sequence>
<dbReference type="InterPro" id="IPR000415">
    <property type="entry name" value="Nitroreductase-like"/>
</dbReference>
<evidence type="ECO:0000259" key="13">
    <source>
        <dbReference type="Pfam" id="PF00881"/>
    </source>
</evidence>
<dbReference type="Proteomes" id="UP001144323">
    <property type="component" value="Unassembled WGS sequence"/>
</dbReference>
<dbReference type="Gene3D" id="3.40.109.10">
    <property type="entry name" value="NADH Oxidase"/>
    <property type="match status" value="1"/>
</dbReference>
<dbReference type="GO" id="GO:0000166">
    <property type="term" value="F:nucleotide binding"/>
    <property type="evidence" value="ECO:0007669"/>
    <property type="project" value="UniProtKB-KW"/>
</dbReference>
<evidence type="ECO:0000256" key="6">
    <source>
        <dbReference type="ARBA" id="ARBA00022857"/>
    </source>
</evidence>
<name>A0A9W6GRF8_9HYPH</name>
<keyword evidence="8" id="KW-0520">NAD</keyword>
<dbReference type="SUPFAM" id="SSF55469">
    <property type="entry name" value="FMN-dependent nitroreductase-like"/>
    <property type="match status" value="1"/>
</dbReference>
<keyword evidence="7" id="KW-0560">Oxidoreductase</keyword>
<comment type="similarity">
    <text evidence="10">Belongs to the BluB family.</text>
</comment>
<dbReference type="FunFam" id="3.40.109.10:FF:000013">
    <property type="entry name" value="5,6-dimethylbenzimidazole synthase"/>
    <property type="match status" value="1"/>
</dbReference>
<evidence type="ECO:0000256" key="4">
    <source>
        <dbReference type="ARBA" id="ARBA00022643"/>
    </source>
</evidence>
<keyword evidence="4" id="KW-0288">FMN</keyword>
<dbReference type="RefSeq" id="WP_432806757.1">
    <property type="nucleotide sequence ID" value="NZ_BSEC01000001.1"/>
</dbReference>
<dbReference type="EMBL" id="BSEC01000001">
    <property type="protein sequence ID" value="GLI91646.1"/>
    <property type="molecule type" value="Genomic_DNA"/>
</dbReference>
<dbReference type="AlphaFoldDB" id="A0A9W6GRF8"/>
<evidence type="ECO:0000313" key="15">
    <source>
        <dbReference type="Proteomes" id="UP001144323"/>
    </source>
</evidence>
<evidence type="ECO:0000256" key="8">
    <source>
        <dbReference type="ARBA" id="ARBA00023027"/>
    </source>
</evidence>